<evidence type="ECO:0000313" key="4">
    <source>
        <dbReference type="EMBL" id="KIK61257.1"/>
    </source>
</evidence>
<dbReference type="EMBL" id="KN834772">
    <property type="protein sequence ID" value="KIK61257.1"/>
    <property type="molecule type" value="Genomic_DNA"/>
</dbReference>
<dbReference type="OrthoDB" id="3357304at2759"/>
<keyword evidence="3" id="KW-0732">Signal</keyword>
<feature type="compositionally biased region" description="Acidic residues" evidence="1">
    <location>
        <begin position="541"/>
        <end position="555"/>
    </location>
</feature>
<accession>A0A0D0CQE8</accession>
<evidence type="ECO:0000256" key="2">
    <source>
        <dbReference type="SAM" id="Phobius"/>
    </source>
</evidence>
<dbReference type="AlphaFoldDB" id="A0A0D0CQE8"/>
<keyword evidence="2" id="KW-0812">Transmembrane</keyword>
<evidence type="ECO:0000256" key="3">
    <source>
        <dbReference type="SAM" id="SignalP"/>
    </source>
</evidence>
<feature type="compositionally biased region" description="Basic and acidic residues" evidence="1">
    <location>
        <begin position="347"/>
        <end position="356"/>
    </location>
</feature>
<name>A0A0D0CQE8_9AGAR</name>
<feature type="chain" id="PRO_5002225391" evidence="3">
    <location>
        <begin position="20"/>
        <end position="605"/>
    </location>
</feature>
<feature type="compositionally biased region" description="Low complexity" evidence="1">
    <location>
        <begin position="417"/>
        <end position="442"/>
    </location>
</feature>
<proteinExistence type="predicted"/>
<feature type="compositionally biased region" description="Low complexity" evidence="1">
    <location>
        <begin position="383"/>
        <end position="395"/>
    </location>
</feature>
<organism evidence="4 5">
    <name type="scientific">Collybiopsis luxurians FD-317 M1</name>
    <dbReference type="NCBI Taxonomy" id="944289"/>
    <lineage>
        <taxon>Eukaryota</taxon>
        <taxon>Fungi</taxon>
        <taxon>Dikarya</taxon>
        <taxon>Basidiomycota</taxon>
        <taxon>Agaricomycotina</taxon>
        <taxon>Agaricomycetes</taxon>
        <taxon>Agaricomycetidae</taxon>
        <taxon>Agaricales</taxon>
        <taxon>Marasmiineae</taxon>
        <taxon>Omphalotaceae</taxon>
        <taxon>Collybiopsis</taxon>
        <taxon>Collybiopsis luxurians</taxon>
    </lineage>
</organism>
<feature type="region of interest" description="Disordered" evidence="1">
    <location>
        <begin position="511"/>
        <end position="586"/>
    </location>
</feature>
<feature type="signal peptide" evidence="3">
    <location>
        <begin position="1"/>
        <end position="19"/>
    </location>
</feature>
<keyword evidence="2" id="KW-0472">Membrane</keyword>
<gene>
    <name evidence="4" type="ORF">GYMLUDRAFT_85185</name>
</gene>
<keyword evidence="5" id="KW-1185">Reference proteome</keyword>
<feature type="region of interest" description="Disordered" evidence="1">
    <location>
        <begin position="338"/>
        <end position="442"/>
    </location>
</feature>
<reference evidence="4 5" key="1">
    <citation type="submission" date="2014-04" db="EMBL/GenBank/DDBJ databases">
        <title>Evolutionary Origins and Diversification of the Mycorrhizal Mutualists.</title>
        <authorList>
            <consortium name="DOE Joint Genome Institute"/>
            <consortium name="Mycorrhizal Genomics Consortium"/>
            <person name="Kohler A."/>
            <person name="Kuo A."/>
            <person name="Nagy L.G."/>
            <person name="Floudas D."/>
            <person name="Copeland A."/>
            <person name="Barry K.W."/>
            <person name="Cichocki N."/>
            <person name="Veneault-Fourrey C."/>
            <person name="LaButti K."/>
            <person name="Lindquist E.A."/>
            <person name="Lipzen A."/>
            <person name="Lundell T."/>
            <person name="Morin E."/>
            <person name="Murat C."/>
            <person name="Riley R."/>
            <person name="Ohm R."/>
            <person name="Sun H."/>
            <person name="Tunlid A."/>
            <person name="Henrissat B."/>
            <person name="Grigoriev I.V."/>
            <person name="Hibbett D.S."/>
            <person name="Martin F."/>
        </authorList>
    </citation>
    <scope>NUCLEOTIDE SEQUENCE [LARGE SCALE GENOMIC DNA]</scope>
    <source>
        <strain evidence="4 5">FD-317 M1</strain>
    </source>
</reference>
<feature type="transmembrane region" description="Helical" evidence="2">
    <location>
        <begin position="46"/>
        <end position="70"/>
    </location>
</feature>
<protein>
    <submittedName>
        <fullName evidence="4">Uncharacterized protein</fullName>
    </submittedName>
</protein>
<sequence>MTWPLSLISAIIWLSSVVADSVNNTTDSPLPGDPYLPYKPEFARSLPVQTLVTGVVFTLVAVLFVHIVFTGQYHWPLAPVNYALQLSGVVTLLVSLIATINVILSSTINESEHWPYMLTYMAVNVPPLDMLNVDVKASSSVNISTNSSNSTNVTATQLQWSPAERGTWLMMNAAVSALVQITHIQFLTLLYPSRLEGRLIYALLGPLALLVAIMQLVPIQQANTQLITIANDIRNVCNATLSLLFTTSLFIWGLLVNRTQAWRTDGGTAVFGASALTLAVISTALSFLFVPKSEEYVWLPGLMWAVILWQSFLGWWWWVGAGSGQTTDDVVEHLLKKGAKMKRRREKNRERKEKEKLRRRRRRTDYSSGQEASGRGSLTDDSNPPTNLQLTQTQTEIDSNTLTSSPSHAVRPRPRRTPSSGSNGSNGSAISTSSSSSNPSISSLPRFLPKAVQVWYTNIRQAHVNAARKQTVERVERIREIEREREGRRQQSGHDRLSGWGLGNFGLRLGRQGAPGYEGETEFEMEDSRVFSRRRRRNSDEEPADSASEDGDHDEVENSARRMPRPKEARVQDSRISEIAGGRPSSIWWWGPLNRWRLQDSTAYR</sequence>
<dbReference type="Proteomes" id="UP000053593">
    <property type="component" value="Unassembled WGS sequence"/>
</dbReference>
<feature type="transmembrane region" description="Helical" evidence="2">
    <location>
        <begin position="239"/>
        <end position="257"/>
    </location>
</feature>
<evidence type="ECO:0000313" key="5">
    <source>
        <dbReference type="Proteomes" id="UP000053593"/>
    </source>
</evidence>
<evidence type="ECO:0000256" key="1">
    <source>
        <dbReference type="SAM" id="MobiDB-lite"/>
    </source>
</evidence>
<feature type="compositionally biased region" description="Basic and acidic residues" evidence="1">
    <location>
        <begin position="556"/>
        <end position="576"/>
    </location>
</feature>
<feature type="compositionally biased region" description="Polar residues" evidence="1">
    <location>
        <begin position="396"/>
        <end position="407"/>
    </location>
</feature>
<feature type="transmembrane region" description="Helical" evidence="2">
    <location>
        <begin position="199"/>
        <end position="219"/>
    </location>
</feature>
<keyword evidence="2" id="KW-1133">Transmembrane helix</keyword>
<feature type="transmembrane region" description="Helical" evidence="2">
    <location>
        <begin position="168"/>
        <end position="192"/>
    </location>
</feature>
<feature type="transmembrane region" description="Helical" evidence="2">
    <location>
        <begin position="296"/>
        <end position="318"/>
    </location>
</feature>
<feature type="transmembrane region" description="Helical" evidence="2">
    <location>
        <begin position="82"/>
        <end position="104"/>
    </location>
</feature>
<dbReference type="HOGENOM" id="CLU_016579_1_1_1"/>
<feature type="transmembrane region" description="Helical" evidence="2">
    <location>
        <begin position="269"/>
        <end position="290"/>
    </location>
</feature>